<dbReference type="EMBL" id="CP032627">
    <property type="protein sequence ID" value="AYG00052.1"/>
    <property type="molecule type" value="Genomic_DNA"/>
</dbReference>
<name>A0A387BDC7_9LACT</name>
<dbReference type="Gene3D" id="2.60.120.260">
    <property type="entry name" value="Galactose-binding domain-like"/>
    <property type="match status" value="2"/>
</dbReference>
<protein>
    <submittedName>
        <fullName evidence="4">PKD domain-containing protein</fullName>
    </submittedName>
</protein>
<dbReference type="InterPro" id="IPR000421">
    <property type="entry name" value="FA58C"/>
</dbReference>
<dbReference type="GO" id="GO:0033925">
    <property type="term" value="F:mannosyl-glycoprotein endo-beta-N-acetylglucosaminidase activity"/>
    <property type="evidence" value="ECO:0007669"/>
    <property type="project" value="InterPro"/>
</dbReference>
<dbReference type="RefSeq" id="WP_120771440.1">
    <property type="nucleotide sequence ID" value="NZ_CP032627.1"/>
</dbReference>
<dbReference type="Pfam" id="PF03644">
    <property type="entry name" value="Glyco_hydro_85"/>
    <property type="match status" value="1"/>
</dbReference>
<dbReference type="Gene3D" id="3.20.20.80">
    <property type="entry name" value="Glycosidases"/>
    <property type="match status" value="1"/>
</dbReference>
<dbReference type="PANTHER" id="PTHR13246:SF1">
    <property type="entry name" value="CYTOSOLIC ENDO-BETA-N-ACETYLGLUCOSAMINIDASE"/>
    <property type="match status" value="1"/>
</dbReference>
<dbReference type="Pfam" id="PF00754">
    <property type="entry name" value="F5_F8_type_C"/>
    <property type="match status" value="1"/>
</dbReference>
<evidence type="ECO:0000313" key="4">
    <source>
        <dbReference type="EMBL" id="AYG00052.1"/>
    </source>
</evidence>
<dbReference type="InterPro" id="IPR000601">
    <property type="entry name" value="PKD_dom"/>
</dbReference>
<feature type="domain" description="PKD" evidence="3">
    <location>
        <begin position="698"/>
        <end position="784"/>
    </location>
</feature>
<sequence length="926" mass="100417">MKASKKVSIAFGATALIAASVGVLSACSSNSSANIKYKTTSSTTMLTPDVLTSKNAPIASYWFPNQFLKWSASKDKDLAYNKSTVPLAKRIASSKLTPANATQNKKTKIVALSNMNSSTSGNPSRGTNSINAYPFDYWQYVDTLVYWGGSAGEGTIVPPSADVIDDAHTNGVPVLGTIFCPPTVYGGKTSWVETMIKQDKNGDFPFAKQMVAVAKAYGFDGWFINQETEGLNSSQATKMKELVAAVKALDPKLDIMWYDAMTKDGKVGWQNQLNSENAEFIDDNGQKVANSIFLNFDWNQAKSTPNLVKNSADYAKKIGVNPYDIYAGIDVGDGGGVSTQVNWPLIESGKNSTYTSIGLYSPSATYSNASDFDEFQTQESAFWVNSQGDPREVGASTNYSWIGLSKYVVEKSVVQGEDFSTNFNIGVGYNWFKDGQKVSAQQWSNRSLAEVLPTYRWMIDNEGNNKLTPSIDLANAYNGGNSLKFMANMDTGKASTVTLFASQLKANKNTEFSVAMRSDGKLNVAAVVELSDGSSKTINGDTVATDKWGLIKFDTKDLIGKTITKIGLKFESDKLLAGNAINLGVLNFTDNRISKKLSISDVKVESKVFEQEGTVAGVRLSWNGTNNKDLQNYEVYQVNSDGTRSFIGASNINHYFVDALVRGKNVKSTKFEVVPINKQGEVGAGATTSITWPDNSLPKANFTADQTVVASGATITFINQSNLPSTKFKWTFEGADKTTSTAKNPKVTYAKTGTYKVTLEAINSKGKTDTKTKTGFITVTDAAKAGLENYALKAKTSVDSFTNDNEWGPNAVDGNVKTKWCAVGTTQHNIVIDLGNTRKINEVVIDHAEAGGESPDMNTKAYTVQVSTDNKNWTEVVNVTNNTAAETKDSFAQTDARYVKLTAVKPTQGSDNAVRWYEIQVLGLKN</sequence>
<dbReference type="InterPro" id="IPR032979">
    <property type="entry name" value="ENGase"/>
</dbReference>
<reference evidence="4 5" key="1">
    <citation type="submission" date="2018-09" db="EMBL/GenBank/DDBJ databases">
        <title>Genome sequencing of strain 1JSPR-7.</title>
        <authorList>
            <person name="Heo J."/>
            <person name="Kim S.-J."/>
            <person name="Kwon S.-W."/>
        </authorList>
    </citation>
    <scope>NUCLEOTIDE SEQUENCE [LARGE SCALE GENOMIC DNA]</scope>
    <source>
        <strain evidence="4 5">1JSPR-7</strain>
    </source>
</reference>
<dbReference type="InterPro" id="IPR005201">
    <property type="entry name" value="TIM_ENGase"/>
</dbReference>
<dbReference type="Proteomes" id="UP000269374">
    <property type="component" value="Chromosome"/>
</dbReference>
<evidence type="ECO:0000256" key="1">
    <source>
        <dbReference type="SAM" id="SignalP"/>
    </source>
</evidence>
<dbReference type="PROSITE" id="PS50093">
    <property type="entry name" value="PKD"/>
    <property type="match status" value="1"/>
</dbReference>
<dbReference type="SUPFAM" id="SSF49299">
    <property type="entry name" value="PKD domain"/>
    <property type="match status" value="1"/>
</dbReference>
<gene>
    <name evidence="4" type="ORF">D7I46_02480</name>
</gene>
<dbReference type="InterPro" id="IPR022409">
    <property type="entry name" value="PKD/Chitinase_dom"/>
</dbReference>
<feature type="chain" id="PRO_5017305397" evidence="1">
    <location>
        <begin position="34"/>
        <end position="926"/>
    </location>
</feature>
<dbReference type="CDD" id="cd00146">
    <property type="entry name" value="PKD"/>
    <property type="match status" value="1"/>
</dbReference>
<evidence type="ECO:0000313" key="5">
    <source>
        <dbReference type="Proteomes" id="UP000269374"/>
    </source>
</evidence>
<dbReference type="Pfam" id="PF21910">
    <property type="entry name" value="GH85_C"/>
    <property type="match status" value="1"/>
</dbReference>
<dbReference type="PANTHER" id="PTHR13246">
    <property type="entry name" value="ENDO BETA N-ACETYLGLUCOSAMINIDASE"/>
    <property type="match status" value="1"/>
</dbReference>
<keyword evidence="1" id="KW-0732">Signal</keyword>
<dbReference type="Pfam" id="PF18911">
    <property type="entry name" value="PKD_4"/>
    <property type="match status" value="1"/>
</dbReference>
<dbReference type="PROSITE" id="PS50022">
    <property type="entry name" value="FA58C_3"/>
    <property type="match status" value="1"/>
</dbReference>
<dbReference type="GO" id="GO:0005829">
    <property type="term" value="C:cytosol"/>
    <property type="evidence" value="ECO:0007669"/>
    <property type="project" value="UniProtKB-SubCell"/>
</dbReference>
<dbReference type="SUPFAM" id="SSF49785">
    <property type="entry name" value="Galactose-binding domain-like"/>
    <property type="match status" value="1"/>
</dbReference>
<dbReference type="InterPro" id="IPR008979">
    <property type="entry name" value="Galactose-bd-like_sf"/>
</dbReference>
<proteinExistence type="predicted"/>
<organism evidence="4 5">
    <name type="scientific">Lactococcus allomyrinae</name>
    <dbReference type="NCBI Taxonomy" id="2419773"/>
    <lineage>
        <taxon>Bacteria</taxon>
        <taxon>Bacillati</taxon>
        <taxon>Bacillota</taxon>
        <taxon>Bacilli</taxon>
        <taxon>Lactobacillales</taxon>
        <taxon>Streptococcaceae</taxon>
        <taxon>Lactococcus</taxon>
    </lineage>
</organism>
<dbReference type="KEGG" id="lact:D7I46_02480"/>
<dbReference type="InterPro" id="IPR013783">
    <property type="entry name" value="Ig-like_fold"/>
</dbReference>
<keyword evidence="5" id="KW-1185">Reference proteome</keyword>
<dbReference type="SMART" id="SM00089">
    <property type="entry name" value="PKD"/>
    <property type="match status" value="1"/>
</dbReference>
<dbReference type="CDD" id="cd06547">
    <property type="entry name" value="GH85_ENGase"/>
    <property type="match status" value="1"/>
</dbReference>
<dbReference type="AlphaFoldDB" id="A0A387BDC7"/>
<dbReference type="Gene3D" id="2.60.40.10">
    <property type="entry name" value="Immunoglobulins"/>
    <property type="match status" value="2"/>
</dbReference>
<feature type="signal peptide" evidence="1">
    <location>
        <begin position="1"/>
        <end position="33"/>
    </location>
</feature>
<dbReference type="PROSITE" id="PS51257">
    <property type="entry name" value="PROKAR_LIPOPROTEIN"/>
    <property type="match status" value="1"/>
</dbReference>
<accession>A0A387BDC7</accession>
<evidence type="ECO:0000259" key="3">
    <source>
        <dbReference type="PROSITE" id="PS50093"/>
    </source>
</evidence>
<dbReference type="OrthoDB" id="1089471at2"/>
<dbReference type="InterPro" id="IPR035986">
    <property type="entry name" value="PKD_dom_sf"/>
</dbReference>
<evidence type="ECO:0000259" key="2">
    <source>
        <dbReference type="PROSITE" id="PS50022"/>
    </source>
</evidence>
<dbReference type="InterPro" id="IPR054110">
    <property type="entry name" value="EndoD-like_D2"/>
</dbReference>
<feature type="domain" description="F5/8 type C" evidence="2">
    <location>
        <begin position="780"/>
        <end position="924"/>
    </location>
</feature>